<dbReference type="AlphaFoldDB" id="A0A841FKU2"/>
<dbReference type="InterPro" id="IPR036852">
    <property type="entry name" value="Peptidase_S8/S53_dom_sf"/>
</dbReference>
<feature type="active site" description="Charge relay system" evidence="5 6">
    <location>
        <position position="212"/>
    </location>
</feature>
<keyword evidence="3 6" id="KW-0378">Hydrolase</keyword>
<organism evidence="10 11">
    <name type="scientific">Phytomonospora endophytica</name>
    <dbReference type="NCBI Taxonomy" id="714109"/>
    <lineage>
        <taxon>Bacteria</taxon>
        <taxon>Bacillati</taxon>
        <taxon>Actinomycetota</taxon>
        <taxon>Actinomycetes</taxon>
        <taxon>Micromonosporales</taxon>
        <taxon>Micromonosporaceae</taxon>
        <taxon>Phytomonospora</taxon>
    </lineage>
</organism>
<evidence type="ECO:0000256" key="6">
    <source>
        <dbReference type="PROSITE-ProRule" id="PRU01240"/>
    </source>
</evidence>
<dbReference type="PROSITE" id="PS00136">
    <property type="entry name" value="SUBTILASE_ASP"/>
    <property type="match status" value="1"/>
</dbReference>
<dbReference type="InterPro" id="IPR051048">
    <property type="entry name" value="Peptidase_S8/S53_subtilisin"/>
</dbReference>
<feature type="active site" description="Charge relay system" evidence="5 6">
    <location>
        <position position="418"/>
    </location>
</feature>
<feature type="signal peptide" evidence="8">
    <location>
        <begin position="1"/>
        <end position="27"/>
    </location>
</feature>
<accession>A0A841FKU2</accession>
<gene>
    <name evidence="10" type="ORF">HNR73_000412</name>
</gene>
<evidence type="ECO:0000256" key="4">
    <source>
        <dbReference type="ARBA" id="ARBA00022825"/>
    </source>
</evidence>
<dbReference type="EMBL" id="JACHGT010000001">
    <property type="protein sequence ID" value="MBB6032570.1"/>
    <property type="molecule type" value="Genomic_DNA"/>
</dbReference>
<dbReference type="PROSITE" id="PS51892">
    <property type="entry name" value="SUBTILASE"/>
    <property type="match status" value="1"/>
</dbReference>
<evidence type="ECO:0000256" key="3">
    <source>
        <dbReference type="ARBA" id="ARBA00022801"/>
    </source>
</evidence>
<dbReference type="RefSeq" id="WP_184785456.1">
    <property type="nucleotide sequence ID" value="NZ_BONT01000039.1"/>
</dbReference>
<evidence type="ECO:0000313" key="11">
    <source>
        <dbReference type="Proteomes" id="UP000548476"/>
    </source>
</evidence>
<evidence type="ECO:0000256" key="2">
    <source>
        <dbReference type="ARBA" id="ARBA00022670"/>
    </source>
</evidence>
<dbReference type="PANTHER" id="PTHR43399:SF4">
    <property type="entry name" value="CELL WALL-ASSOCIATED PROTEASE"/>
    <property type="match status" value="1"/>
</dbReference>
<evidence type="ECO:0000256" key="8">
    <source>
        <dbReference type="SAM" id="SignalP"/>
    </source>
</evidence>
<keyword evidence="11" id="KW-1185">Reference proteome</keyword>
<reference evidence="10 11" key="1">
    <citation type="submission" date="2020-08" db="EMBL/GenBank/DDBJ databases">
        <title>Genomic Encyclopedia of Type Strains, Phase IV (KMG-IV): sequencing the most valuable type-strain genomes for metagenomic binning, comparative biology and taxonomic classification.</title>
        <authorList>
            <person name="Goeker M."/>
        </authorList>
    </citation>
    <scope>NUCLEOTIDE SEQUENCE [LARGE SCALE GENOMIC DNA]</scope>
    <source>
        <strain evidence="10 11">YIM 65646</strain>
    </source>
</reference>
<dbReference type="Pfam" id="PF00082">
    <property type="entry name" value="Peptidase_S8"/>
    <property type="match status" value="1"/>
</dbReference>
<feature type="active site" description="Charge relay system" evidence="5 6">
    <location>
        <position position="244"/>
    </location>
</feature>
<dbReference type="InterPro" id="IPR000209">
    <property type="entry name" value="Peptidase_S8/S53_dom"/>
</dbReference>
<dbReference type="InterPro" id="IPR015500">
    <property type="entry name" value="Peptidase_S8_subtilisin-rel"/>
</dbReference>
<dbReference type="GO" id="GO:0004252">
    <property type="term" value="F:serine-type endopeptidase activity"/>
    <property type="evidence" value="ECO:0007669"/>
    <property type="project" value="UniProtKB-UniRule"/>
</dbReference>
<protein>
    <submittedName>
        <fullName evidence="10">Subtilisin family serine protease</fullName>
    </submittedName>
</protein>
<sequence>MRTRPTPFTRLFTGVAALAVAAGTVVAAPVAALAAGPPADSPDTSAGSVTLITGDVVTVRWADGQEIPDVRPAPGRADVDFEVRRRDGHLHVLPADALRPVAEGRVDARLFDITALLAAGHGDERSGAVPLIVRGGTVAGVTARIPGLGMSAVAHDKDDTSLWRRLAEGDVDRVWLDGVRQVTLAESVPQIRAPQAWEAGYDGAGITVAVLDTGVDATHPDLAGRIAGSRNFTEAPDVDDTVGHGTHVASTIVGSGAASQGRYKGVAPGAELLIGKVCPDTSCPDSAVLAGMEWAAKSGADVVNLSLGGPDTPGIDPLEQAVADLSAAYGTLFVTAAGNSGADASVDSPGSADAALTVGAVDKSGVLAEFSSRGPRLGDSALKPDITAPGVGIVAAKAANGWLGEPAGDGYVSMDGTSMATPHVAGAAAILKQRHPGWSGQRLKSALMGSAVPAEGVSPFAQGAGLVDVAAAVERKITAVPGSISAGVAQWPHADDAPVTRTLTYRNSGKLPVVLRLSVAAIGPDGATAPAGTFTLDRTRLTVPGKGTAKVKVTVDTRRGGPDGLYTGRVTATGPGNAVTTPIAVDKEPESYDLTLTVTDRDGSAASDYVLGLVDLDRLVYHSPYDADGTVTLRLQKGRYHLDAVVYEPGQVQSRLTRPTFALTADTTLAFDAADAKRVTITVPDPSVSAARVTVGYQRLFPGGAFDSLVLGSRLEAMYTGTLGEPSDELTALIAGTWAVRGEDGTTYASPVAFHLTWYTHGSLPNGFVRDATYGDLARINTTYRSQGEGKSGNKGWIATDPRGWSSGIWLRVASLPTTRTEYHNLADGMMWRSEFEQVHLDAEGLTHTEHLVRTGPYDHVAGGVYFQTVNSAVTGPGLRDWGSPMLYRAGDAITADAISLTSDATPESHGYTYLDSSRTALYREGTLVKEFLFREGFGFFPVPAAEAGYRLEAEAVRSESPFSTRVEAVWTFRSGHSDRPCDDPEPLPLTMVRFAPEGLDLYNYAPAGAAVRVPITVQHQTAAGLASLSVEVSFDDGGTWTPAAVDGMALTIDGPSAPGFVSLRVTATDTEGNTAEHTIIRAYGVR</sequence>
<evidence type="ECO:0000259" key="9">
    <source>
        <dbReference type="Pfam" id="PF00082"/>
    </source>
</evidence>
<dbReference type="InterPro" id="IPR023827">
    <property type="entry name" value="Peptidase_S8_Asp-AS"/>
</dbReference>
<evidence type="ECO:0000313" key="10">
    <source>
        <dbReference type="EMBL" id="MBB6032570.1"/>
    </source>
</evidence>
<feature type="chain" id="PRO_5038468684" evidence="8">
    <location>
        <begin position="28"/>
        <end position="1087"/>
    </location>
</feature>
<dbReference type="Proteomes" id="UP000548476">
    <property type="component" value="Unassembled WGS sequence"/>
</dbReference>
<keyword evidence="2 6" id="KW-0645">Protease</keyword>
<evidence type="ECO:0000256" key="5">
    <source>
        <dbReference type="PIRSR" id="PIRSR615500-1"/>
    </source>
</evidence>
<evidence type="ECO:0000256" key="7">
    <source>
        <dbReference type="RuleBase" id="RU003355"/>
    </source>
</evidence>
<dbReference type="Gene3D" id="3.40.50.200">
    <property type="entry name" value="Peptidase S8/S53 domain"/>
    <property type="match status" value="1"/>
</dbReference>
<dbReference type="SUPFAM" id="SSF52743">
    <property type="entry name" value="Subtilisin-like"/>
    <property type="match status" value="1"/>
</dbReference>
<dbReference type="PANTHER" id="PTHR43399">
    <property type="entry name" value="SUBTILISIN-RELATED"/>
    <property type="match status" value="1"/>
</dbReference>
<proteinExistence type="inferred from homology"/>
<comment type="similarity">
    <text evidence="1 6 7">Belongs to the peptidase S8 family.</text>
</comment>
<dbReference type="GO" id="GO:0006508">
    <property type="term" value="P:proteolysis"/>
    <property type="evidence" value="ECO:0007669"/>
    <property type="project" value="UniProtKB-KW"/>
</dbReference>
<name>A0A841FKU2_9ACTN</name>
<comment type="caution">
    <text evidence="10">The sequence shown here is derived from an EMBL/GenBank/DDBJ whole genome shotgun (WGS) entry which is preliminary data.</text>
</comment>
<keyword evidence="8" id="KW-0732">Signal</keyword>
<keyword evidence="4 6" id="KW-0720">Serine protease</keyword>
<dbReference type="PRINTS" id="PR00723">
    <property type="entry name" value="SUBTILISIN"/>
</dbReference>
<dbReference type="InterPro" id="IPR023828">
    <property type="entry name" value="Peptidase_S8_Ser-AS"/>
</dbReference>
<dbReference type="PROSITE" id="PS00138">
    <property type="entry name" value="SUBTILASE_SER"/>
    <property type="match status" value="1"/>
</dbReference>
<feature type="domain" description="Peptidase S8/S53" evidence="9">
    <location>
        <begin position="203"/>
        <end position="465"/>
    </location>
</feature>
<evidence type="ECO:0000256" key="1">
    <source>
        <dbReference type="ARBA" id="ARBA00011073"/>
    </source>
</evidence>
<dbReference type="PROSITE" id="PS00137">
    <property type="entry name" value="SUBTILASE_HIS"/>
    <property type="match status" value="1"/>
</dbReference>
<dbReference type="InterPro" id="IPR022398">
    <property type="entry name" value="Peptidase_S8_His-AS"/>
</dbReference>